<reference evidence="3" key="1">
    <citation type="submission" date="2024-07" db="EMBL/GenBank/DDBJ databases">
        <title>Two chromosome-level genome assemblies of Korean endemic species Abeliophyllum distichum and Forsythia ovata (Oleaceae).</title>
        <authorList>
            <person name="Jang H."/>
        </authorList>
    </citation>
    <scope>NUCLEOTIDE SEQUENCE [LARGE SCALE GENOMIC DNA]</scope>
</reference>
<dbReference type="AlphaFoldDB" id="A0ABD1UWW2"/>
<gene>
    <name evidence="2" type="ORF">Fot_22146</name>
</gene>
<evidence type="ECO:0000313" key="2">
    <source>
        <dbReference type="EMBL" id="KAL2529545.1"/>
    </source>
</evidence>
<proteinExistence type="predicted"/>
<evidence type="ECO:0000256" key="1">
    <source>
        <dbReference type="SAM" id="MobiDB-lite"/>
    </source>
</evidence>
<dbReference type="EMBL" id="JBFOLJ010000006">
    <property type="protein sequence ID" value="KAL2529545.1"/>
    <property type="molecule type" value="Genomic_DNA"/>
</dbReference>
<name>A0ABD1UWW2_9LAMI</name>
<dbReference type="Proteomes" id="UP001604277">
    <property type="component" value="Unassembled WGS sequence"/>
</dbReference>
<feature type="region of interest" description="Disordered" evidence="1">
    <location>
        <begin position="20"/>
        <end position="64"/>
    </location>
</feature>
<comment type="caution">
    <text evidence="2">The sequence shown here is derived from an EMBL/GenBank/DDBJ whole genome shotgun (WGS) entry which is preliminary data.</text>
</comment>
<evidence type="ECO:0000313" key="3">
    <source>
        <dbReference type="Proteomes" id="UP001604277"/>
    </source>
</evidence>
<keyword evidence="3" id="KW-1185">Reference proteome</keyword>
<accession>A0ABD1UWW2</accession>
<organism evidence="2 3">
    <name type="scientific">Forsythia ovata</name>
    <dbReference type="NCBI Taxonomy" id="205694"/>
    <lineage>
        <taxon>Eukaryota</taxon>
        <taxon>Viridiplantae</taxon>
        <taxon>Streptophyta</taxon>
        <taxon>Embryophyta</taxon>
        <taxon>Tracheophyta</taxon>
        <taxon>Spermatophyta</taxon>
        <taxon>Magnoliopsida</taxon>
        <taxon>eudicotyledons</taxon>
        <taxon>Gunneridae</taxon>
        <taxon>Pentapetalae</taxon>
        <taxon>asterids</taxon>
        <taxon>lamiids</taxon>
        <taxon>Lamiales</taxon>
        <taxon>Oleaceae</taxon>
        <taxon>Forsythieae</taxon>
        <taxon>Forsythia</taxon>
    </lineage>
</organism>
<sequence>MGDVNMEMQRLYYKYILTPPPSPKECTSTTDRGRLNRQASPGEQIGWGKQEEEDGACRSGQRGGRRFEVEMKEGEQEYANNKAVKGRWRVEGQRGLRDFTAGKERKEQ</sequence>
<protein>
    <submittedName>
        <fullName evidence="2">Uncharacterized protein</fullName>
    </submittedName>
</protein>